<comment type="caution">
    <text evidence="1">The sequence shown here is derived from an EMBL/GenBank/DDBJ whole genome shotgun (WGS) entry which is preliminary data.</text>
</comment>
<reference evidence="1" key="1">
    <citation type="submission" date="2022-04" db="EMBL/GenBank/DDBJ databases">
        <title>Genome of the entomopathogenic fungus Entomophthora muscae.</title>
        <authorList>
            <person name="Elya C."/>
            <person name="Lovett B.R."/>
            <person name="Lee E."/>
            <person name="Macias A.M."/>
            <person name="Hajek A.E."/>
            <person name="De Bivort B.L."/>
            <person name="Kasson M.T."/>
            <person name="De Fine Licht H.H."/>
            <person name="Stajich J.E."/>
        </authorList>
    </citation>
    <scope>NUCLEOTIDE SEQUENCE</scope>
    <source>
        <strain evidence="1">Berkeley</strain>
    </source>
</reference>
<gene>
    <name evidence="1" type="ORF">DSO57_1007582</name>
</gene>
<sequence>MKVCDATVIPLKTWAGCLDIVFIAYSLNIRFPDSAPSPVDLFRGSICGEGRVVYFGVDRACNVLSDELIEVRVFNTSTHSTG</sequence>
<name>A0ACC2S9B7_9FUNG</name>
<evidence type="ECO:0000313" key="2">
    <source>
        <dbReference type="Proteomes" id="UP001165960"/>
    </source>
</evidence>
<organism evidence="1 2">
    <name type="scientific">Entomophthora muscae</name>
    <dbReference type="NCBI Taxonomy" id="34485"/>
    <lineage>
        <taxon>Eukaryota</taxon>
        <taxon>Fungi</taxon>
        <taxon>Fungi incertae sedis</taxon>
        <taxon>Zoopagomycota</taxon>
        <taxon>Entomophthoromycotina</taxon>
        <taxon>Entomophthoromycetes</taxon>
        <taxon>Entomophthorales</taxon>
        <taxon>Entomophthoraceae</taxon>
        <taxon>Entomophthora</taxon>
    </lineage>
</organism>
<evidence type="ECO:0000313" key="1">
    <source>
        <dbReference type="EMBL" id="KAJ9058905.1"/>
    </source>
</evidence>
<proteinExistence type="predicted"/>
<dbReference type="Proteomes" id="UP001165960">
    <property type="component" value="Unassembled WGS sequence"/>
</dbReference>
<dbReference type="EMBL" id="QTSX02005702">
    <property type="protein sequence ID" value="KAJ9058905.1"/>
    <property type="molecule type" value="Genomic_DNA"/>
</dbReference>
<protein>
    <submittedName>
        <fullName evidence="1">Uncharacterized protein</fullName>
    </submittedName>
</protein>
<accession>A0ACC2S9B7</accession>
<keyword evidence="2" id="KW-1185">Reference proteome</keyword>